<dbReference type="GO" id="GO:0004672">
    <property type="term" value="F:protein kinase activity"/>
    <property type="evidence" value="ECO:0007669"/>
    <property type="project" value="InterPro"/>
</dbReference>
<dbReference type="InterPro" id="IPR008271">
    <property type="entry name" value="Ser/Thr_kinase_AS"/>
</dbReference>
<keyword evidence="4" id="KW-1185">Reference proteome</keyword>
<feature type="domain" description="Protein kinase" evidence="2">
    <location>
        <begin position="50"/>
        <end position="320"/>
    </location>
</feature>
<dbReference type="Pfam" id="PF00069">
    <property type="entry name" value="Pkinase"/>
    <property type="match status" value="1"/>
</dbReference>
<dbReference type="Gene3D" id="2.30.30.40">
    <property type="entry name" value="SH3 Domains"/>
    <property type="match status" value="1"/>
</dbReference>
<dbReference type="PROSITE" id="PS00108">
    <property type="entry name" value="PROTEIN_KINASE_ST"/>
    <property type="match status" value="1"/>
</dbReference>
<feature type="region of interest" description="Disordered" evidence="1">
    <location>
        <begin position="324"/>
        <end position="359"/>
    </location>
</feature>
<dbReference type="InterPro" id="IPR011009">
    <property type="entry name" value="Kinase-like_dom_sf"/>
</dbReference>
<dbReference type="PANTHER" id="PTHR44167:SF24">
    <property type="entry name" value="SERINE_THREONINE-PROTEIN KINASE CHK2"/>
    <property type="match status" value="1"/>
</dbReference>
<dbReference type="GO" id="GO:0005524">
    <property type="term" value="F:ATP binding"/>
    <property type="evidence" value="ECO:0007669"/>
    <property type="project" value="InterPro"/>
</dbReference>
<reference evidence="3 4" key="1">
    <citation type="submission" date="2017-06" db="EMBL/GenBank/DDBJ databases">
        <title>Comparative genomic analysis of Ambrosia Fusariam Clade fungi.</title>
        <authorList>
            <person name="Stajich J.E."/>
            <person name="Carrillo J."/>
            <person name="Kijimoto T."/>
            <person name="Eskalen A."/>
            <person name="O'Donnell K."/>
            <person name="Kasson M."/>
        </authorList>
    </citation>
    <scope>NUCLEOTIDE SEQUENCE [LARGE SCALE GENOMIC DNA]</scope>
    <source>
        <strain evidence="3 4">NRRL62606</strain>
    </source>
</reference>
<name>A0A428RXF3_9HYPO</name>
<comment type="caution">
    <text evidence="3">The sequence shown here is derived from an EMBL/GenBank/DDBJ whole genome shotgun (WGS) entry which is preliminary data.</text>
</comment>
<feature type="compositionally biased region" description="Polar residues" evidence="1">
    <location>
        <begin position="327"/>
        <end position="343"/>
    </location>
</feature>
<dbReference type="InterPro" id="IPR000719">
    <property type="entry name" value="Prot_kinase_dom"/>
</dbReference>
<evidence type="ECO:0000259" key="2">
    <source>
        <dbReference type="PROSITE" id="PS50011"/>
    </source>
</evidence>
<dbReference type="PANTHER" id="PTHR44167">
    <property type="entry name" value="OVARIAN-SPECIFIC SERINE/THREONINE-PROTEIN KINASE LOK-RELATED"/>
    <property type="match status" value="1"/>
</dbReference>
<dbReference type="InterPro" id="IPR036028">
    <property type="entry name" value="SH3-like_dom_sf"/>
</dbReference>
<proteinExistence type="predicted"/>
<sequence>MEVPDVPPIQSVTVDYVGPEIIFCHVDAETKTEVRWAQKQGRRLVEPGENQQTGLIGGGTEAQVYKQKRLQASNNDGLPRYRVVKELRLLSGRNASQEIDKRRKQSINIFAFFSQCTEPGAEYLVKFDSWFEYDGQTYIAMEHVQHGDLTACVQEALPHQQVLRIAWQLFKGLELLHSKGVVHRDLKPENILVVSKGPGWHIKLADFGTCKLNLLSVTIDISYSGTRDYMAPEVRDLPDNGELVLKTRFGKMIDMFSAGLVIHELLSGKRPTGETGEKRRRVIENLAWPELPDNLKNDLERLLSWQPKRRPTASYMSGILSKWGVDEQQSPRGNSTSDATSRPATVESMVRDEENASRRWGRRWKQTLKRFARGREQGNIGASSESDLGEVNSPPSSNPGGGNIGVGIKGTPLGHHIKENNRVANLHLTTELPYSGQSEQLPFFKDYYSQDDIHPGDIVSVLWAYEPRAADEFSLERGDMLNIVGLWDDGWATGIMLKDRAEEWEAERGYTSPSASGEIKAIPLVCVCLPQYWRGTIEGEAQVDA</sequence>
<protein>
    <recommendedName>
        <fullName evidence="2">Protein kinase domain-containing protein</fullName>
    </recommendedName>
</protein>
<dbReference type="SUPFAM" id="SSF50044">
    <property type="entry name" value="SH3-domain"/>
    <property type="match status" value="1"/>
</dbReference>
<evidence type="ECO:0000313" key="4">
    <source>
        <dbReference type="Proteomes" id="UP000287972"/>
    </source>
</evidence>
<feature type="region of interest" description="Disordered" evidence="1">
    <location>
        <begin position="371"/>
        <end position="408"/>
    </location>
</feature>
<dbReference type="AlphaFoldDB" id="A0A428RXF3"/>
<evidence type="ECO:0000313" key="3">
    <source>
        <dbReference type="EMBL" id="RSL82197.1"/>
    </source>
</evidence>
<gene>
    <name evidence="3" type="ORF">CEP51_005321</name>
</gene>
<dbReference type="SUPFAM" id="SSF56112">
    <property type="entry name" value="Protein kinase-like (PK-like)"/>
    <property type="match status" value="1"/>
</dbReference>
<organism evidence="3 4">
    <name type="scientific">Fusarium floridanum</name>
    <dbReference type="NCBI Taxonomy" id="1325733"/>
    <lineage>
        <taxon>Eukaryota</taxon>
        <taxon>Fungi</taxon>
        <taxon>Dikarya</taxon>
        <taxon>Ascomycota</taxon>
        <taxon>Pezizomycotina</taxon>
        <taxon>Sordariomycetes</taxon>
        <taxon>Hypocreomycetidae</taxon>
        <taxon>Hypocreales</taxon>
        <taxon>Nectriaceae</taxon>
        <taxon>Fusarium</taxon>
        <taxon>Fusarium solani species complex</taxon>
    </lineage>
</organism>
<dbReference type="Gene3D" id="1.10.510.10">
    <property type="entry name" value="Transferase(Phosphotransferase) domain 1"/>
    <property type="match status" value="1"/>
</dbReference>
<dbReference type="EMBL" id="NKCL01000105">
    <property type="protein sequence ID" value="RSL82197.1"/>
    <property type="molecule type" value="Genomic_DNA"/>
</dbReference>
<dbReference type="PROSITE" id="PS50011">
    <property type="entry name" value="PROTEIN_KINASE_DOM"/>
    <property type="match status" value="1"/>
</dbReference>
<dbReference type="Proteomes" id="UP000287972">
    <property type="component" value="Unassembled WGS sequence"/>
</dbReference>
<accession>A0A428RXF3</accession>
<feature type="compositionally biased region" description="Gly residues" evidence="1">
    <location>
        <begin position="399"/>
        <end position="408"/>
    </location>
</feature>
<evidence type="ECO:0000256" key="1">
    <source>
        <dbReference type="SAM" id="MobiDB-lite"/>
    </source>
</evidence>
<dbReference type="SMART" id="SM00220">
    <property type="entry name" value="S_TKc"/>
    <property type="match status" value="1"/>
</dbReference>
<dbReference type="CDD" id="cd14014">
    <property type="entry name" value="STKc_PknB_like"/>
    <property type="match status" value="1"/>
</dbReference>